<feature type="region of interest" description="Disordered" evidence="1">
    <location>
        <begin position="16"/>
        <end position="57"/>
    </location>
</feature>
<evidence type="ECO:0000313" key="3">
    <source>
        <dbReference type="Proteomes" id="UP000499080"/>
    </source>
</evidence>
<reference evidence="2 3" key="1">
    <citation type="journal article" date="2019" name="Sci. Rep.">
        <title>Orb-weaving spider Araneus ventricosus genome elucidates the spidroin gene catalogue.</title>
        <authorList>
            <person name="Kono N."/>
            <person name="Nakamura H."/>
            <person name="Ohtoshi R."/>
            <person name="Moran D.A.P."/>
            <person name="Shinohara A."/>
            <person name="Yoshida Y."/>
            <person name="Fujiwara M."/>
            <person name="Mori M."/>
            <person name="Tomita M."/>
            <person name="Arakawa K."/>
        </authorList>
    </citation>
    <scope>NUCLEOTIDE SEQUENCE [LARGE SCALE GENOMIC DNA]</scope>
</reference>
<dbReference type="AlphaFoldDB" id="A0A4Y2NFK3"/>
<keyword evidence="3" id="KW-1185">Reference proteome</keyword>
<organism evidence="2 3">
    <name type="scientific">Araneus ventricosus</name>
    <name type="common">Orbweaver spider</name>
    <name type="synonym">Epeira ventricosa</name>
    <dbReference type="NCBI Taxonomy" id="182803"/>
    <lineage>
        <taxon>Eukaryota</taxon>
        <taxon>Metazoa</taxon>
        <taxon>Ecdysozoa</taxon>
        <taxon>Arthropoda</taxon>
        <taxon>Chelicerata</taxon>
        <taxon>Arachnida</taxon>
        <taxon>Araneae</taxon>
        <taxon>Araneomorphae</taxon>
        <taxon>Entelegynae</taxon>
        <taxon>Araneoidea</taxon>
        <taxon>Araneidae</taxon>
        <taxon>Araneus</taxon>
    </lineage>
</organism>
<dbReference type="EMBL" id="BGPR01009037">
    <property type="protein sequence ID" value="GBN37544.1"/>
    <property type="molecule type" value="Genomic_DNA"/>
</dbReference>
<feature type="compositionally biased region" description="Low complexity" evidence="1">
    <location>
        <begin position="25"/>
        <end position="34"/>
    </location>
</feature>
<protein>
    <submittedName>
        <fullName evidence="2">Uncharacterized protein</fullName>
    </submittedName>
</protein>
<gene>
    <name evidence="2" type="ORF">AVEN_135908_1</name>
</gene>
<sequence length="101" mass="11494">MSNLMAYISQTFIPSSAMSEDGRSRSTLSSASTSCPPVFDRGQFAPYSRQSNKKGDSPINCTESWVKQYLQLPRSDARTCQEIFRREQITDVNQEYSQKCH</sequence>
<evidence type="ECO:0000313" key="2">
    <source>
        <dbReference type="EMBL" id="GBN37544.1"/>
    </source>
</evidence>
<comment type="caution">
    <text evidence="2">The sequence shown here is derived from an EMBL/GenBank/DDBJ whole genome shotgun (WGS) entry which is preliminary data.</text>
</comment>
<evidence type="ECO:0000256" key="1">
    <source>
        <dbReference type="SAM" id="MobiDB-lite"/>
    </source>
</evidence>
<dbReference type="Proteomes" id="UP000499080">
    <property type="component" value="Unassembled WGS sequence"/>
</dbReference>
<name>A0A4Y2NFK3_ARAVE</name>
<proteinExistence type="predicted"/>
<accession>A0A4Y2NFK3</accession>